<name>A0A378JMK0_9GAMM</name>
<accession>A0A378JMK0</accession>
<dbReference type="EMBL" id="UGOD01000001">
    <property type="protein sequence ID" value="STX51533.1"/>
    <property type="molecule type" value="Genomic_DNA"/>
</dbReference>
<dbReference type="RefSeq" id="WP_115331162.1">
    <property type="nucleotide sequence ID" value="NZ_CAAAHP010000001.1"/>
</dbReference>
<evidence type="ECO:0000313" key="8">
    <source>
        <dbReference type="EMBL" id="STX51533.1"/>
    </source>
</evidence>
<evidence type="ECO:0000256" key="2">
    <source>
        <dbReference type="ARBA" id="ARBA00009784"/>
    </source>
</evidence>
<gene>
    <name evidence="8" type="primary">marC</name>
    <name evidence="8" type="ORF">NCTC13316_01628</name>
</gene>
<reference evidence="8 9" key="1">
    <citation type="submission" date="2018-06" db="EMBL/GenBank/DDBJ databases">
        <authorList>
            <consortium name="Pathogen Informatics"/>
            <person name="Doyle S."/>
        </authorList>
    </citation>
    <scope>NUCLEOTIDE SEQUENCE [LARGE SCALE GENOMIC DNA]</scope>
    <source>
        <strain evidence="8 9">NCTC13316</strain>
    </source>
</reference>
<dbReference type="PANTHER" id="PTHR33508">
    <property type="entry name" value="UPF0056 MEMBRANE PROTEIN YHCE"/>
    <property type="match status" value="1"/>
</dbReference>
<feature type="transmembrane region" description="Helical" evidence="7">
    <location>
        <begin position="6"/>
        <end position="29"/>
    </location>
</feature>
<evidence type="ECO:0000256" key="6">
    <source>
        <dbReference type="ARBA" id="ARBA00023136"/>
    </source>
</evidence>
<keyword evidence="9" id="KW-1185">Reference proteome</keyword>
<feature type="transmembrane region" description="Helical" evidence="7">
    <location>
        <begin position="69"/>
        <end position="87"/>
    </location>
</feature>
<comment type="subcellular location">
    <subcellularLocation>
        <location evidence="1 7">Cell membrane</location>
        <topology evidence="1 7">Multi-pass membrane protein</topology>
    </subcellularLocation>
</comment>
<comment type="similarity">
    <text evidence="2 7">Belongs to the UPF0056 (MarC) family.</text>
</comment>
<evidence type="ECO:0000256" key="3">
    <source>
        <dbReference type="ARBA" id="ARBA00022475"/>
    </source>
</evidence>
<organism evidence="8 9">
    <name type="scientific">Legionella busanensis</name>
    <dbReference type="NCBI Taxonomy" id="190655"/>
    <lineage>
        <taxon>Bacteria</taxon>
        <taxon>Pseudomonadati</taxon>
        <taxon>Pseudomonadota</taxon>
        <taxon>Gammaproteobacteria</taxon>
        <taxon>Legionellales</taxon>
        <taxon>Legionellaceae</taxon>
        <taxon>Legionella</taxon>
    </lineage>
</organism>
<proteinExistence type="inferred from homology"/>
<dbReference type="GO" id="GO:0005886">
    <property type="term" value="C:plasma membrane"/>
    <property type="evidence" value="ECO:0007669"/>
    <property type="project" value="UniProtKB-SubCell"/>
</dbReference>
<dbReference type="Proteomes" id="UP000254794">
    <property type="component" value="Unassembled WGS sequence"/>
</dbReference>
<dbReference type="OrthoDB" id="21094at2"/>
<feature type="transmembrane region" description="Helical" evidence="7">
    <location>
        <begin position="108"/>
        <end position="129"/>
    </location>
</feature>
<feature type="transmembrane region" description="Helical" evidence="7">
    <location>
        <begin position="41"/>
        <end position="63"/>
    </location>
</feature>
<feature type="transmembrane region" description="Helical" evidence="7">
    <location>
        <begin position="141"/>
        <end position="160"/>
    </location>
</feature>
<sequence>MNNITYFTFFISTLAILNPLSKVPILLSLGEGHSEKKLKNIAFITAITVFIILIISLWIGSFLLKAFDISIGAFTTAGGIIVFLIGLQLMQINLHSTPPKISIRKESIAVVPLAIPLIAGPGTIATVILHEYHVQSILERLCLSLLCFILALIVWLCLHFASFLNKNLGQDILAIISRLMGLITSVIGVQLANTGVHLLFP</sequence>
<evidence type="ECO:0000256" key="4">
    <source>
        <dbReference type="ARBA" id="ARBA00022692"/>
    </source>
</evidence>
<evidence type="ECO:0000256" key="1">
    <source>
        <dbReference type="ARBA" id="ARBA00004651"/>
    </source>
</evidence>
<feature type="transmembrane region" description="Helical" evidence="7">
    <location>
        <begin position="172"/>
        <end position="192"/>
    </location>
</feature>
<evidence type="ECO:0000313" key="9">
    <source>
        <dbReference type="Proteomes" id="UP000254794"/>
    </source>
</evidence>
<keyword evidence="6 7" id="KW-0472">Membrane</keyword>
<dbReference type="PANTHER" id="PTHR33508:SF1">
    <property type="entry name" value="UPF0056 MEMBRANE PROTEIN YHCE"/>
    <property type="match status" value="1"/>
</dbReference>
<evidence type="ECO:0000256" key="5">
    <source>
        <dbReference type="ARBA" id="ARBA00022989"/>
    </source>
</evidence>
<keyword evidence="3" id="KW-1003">Cell membrane</keyword>
<dbReference type="AlphaFoldDB" id="A0A378JMK0"/>
<dbReference type="NCBIfam" id="TIGR00427">
    <property type="entry name" value="NAAT family transporter"/>
    <property type="match status" value="1"/>
</dbReference>
<keyword evidence="4 7" id="KW-0812">Transmembrane</keyword>
<protein>
    <recommendedName>
        <fullName evidence="7">UPF0056 membrane protein</fullName>
    </recommendedName>
</protein>
<dbReference type="InterPro" id="IPR002771">
    <property type="entry name" value="Multi_antbiot-R_MarC"/>
</dbReference>
<dbReference type="Pfam" id="PF01914">
    <property type="entry name" value="MarC"/>
    <property type="match status" value="1"/>
</dbReference>
<keyword evidence="5 7" id="KW-1133">Transmembrane helix</keyword>
<evidence type="ECO:0000256" key="7">
    <source>
        <dbReference type="RuleBase" id="RU362048"/>
    </source>
</evidence>